<proteinExistence type="inferred from homology"/>
<reference evidence="2 3" key="1">
    <citation type="submission" date="2017-04" db="EMBL/GenBank/DDBJ databases">
        <title>Novel microbial lineages endemic to geothermal iron-oxide mats fill important gaps in the evolutionary history of Archaea.</title>
        <authorList>
            <person name="Jay Z.J."/>
            <person name="Beam J.P."/>
            <person name="Dlakic M."/>
            <person name="Rusch D.B."/>
            <person name="Kozubal M.A."/>
            <person name="Inskeep W.P."/>
        </authorList>
    </citation>
    <scope>NUCLEOTIDE SEQUENCE [LARGE SCALE GENOMIC DNA]</scope>
    <source>
        <strain evidence="2">OSP_D</strain>
    </source>
</reference>
<dbReference type="SUPFAM" id="SSF56784">
    <property type="entry name" value="HAD-like"/>
    <property type="match status" value="1"/>
</dbReference>
<evidence type="ECO:0000256" key="1">
    <source>
        <dbReference type="ARBA" id="ARBA00007958"/>
    </source>
</evidence>
<dbReference type="SFLD" id="SFLDS00003">
    <property type="entry name" value="Haloacid_Dehalogenase"/>
    <property type="match status" value="1"/>
</dbReference>
<evidence type="ECO:0008006" key="4">
    <source>
        <dbReference type="Google" id="ProtNLM"/>
    </source>
</evidence>
<dbReference type="Pfam" id="PF00702">
    <property type="entry name" value="Hydrolase"/>
    <property type="match status" value="1"/>
</dbReference>
<dbReference type="PRINTS" id="PR00413">
    <property type="entry name" value="HADHALOGNASE"/>
</dbReference>
<dbReference type="InterPro" id="IPR023214">
    <property type="entry name" value="HAD_sf"/>
</dbReference>
<accession>A0A2R6ARU3</accession>
<gene>
    <name evidence="2" type="ORF">B9Q03_08780</name>
</gene>
<dbReference type="AlphaFoldDB" id="A0A2R6ARU3"/>
<organism evidence="2 3">
    <name type="scientific">Candidatus Marsarchaeota G2 archaeon OSP_D</name>
    <dbReference type="NCBI Taxonomy" id="1978157"/>
    <lineage>
        <taxon>Archaea</taxon>
        <taxon>Candidatus Marsarchaeota</taxon>
        <taxon>Candidatus Marsarchaeota group 2</taxon>
    </lineage>
</organism>
<protein>
    <recommendedName>
        <fullName evidence="4">Haloacid dehalogenase</fullName>
    </recommendedName>
</protein>
<dbReference type="Gene3D" id="3.40.50.1000">
    <property type="entry name" value="HAD superfamily/HAD-like"/>
    <property type="match status" value="1"/>
</dbReference>
<comment type="similarity">
    <text evidence="1">Belongs to the HAD-like hydrolase superfamily.</text>
</comment>
<sequence>MRLSPVSRENPDTKILPVFVFDIGGVVIKWRNSGQIYRYIAQRYRLPIHPLTGALAPEVRRLESGDGDADECVERVLAGFGRRLIAGDSGGLLLAQPFKEKARLRKGVVQIITKLRREGYRVYALSNTCLPHLKVMRENGWPHLFDGFFTSCELGAVKPHRDAYLAVLGAVGAEPSQTVFVDDREENVIGAKLAGIRWPIHYTSIERLKQDIERILEVTTHGE</sequence>
<dbReference type="PANTHER" id="PTHR43611:SF3">
    <property type="entry name" value="FLAVIN MONONUCLEOTIDE HYDROLASE 1, CHLOROPLATIC"/>
    <property type="match status" value="1"/>
</dbReference>
<evidence type="ECO:0000313" key="2">
    <source>
        <dbReference type="EMBL" id="PSN89104.1"/>
    </source>
</evidence>
<dbReference type="PANTHER" id="PTHR43611">
    <property type="entry name" value="ALPHA-D-GLUCOSE 1-PHOSPHATE PHOSPHATASE"/>
    <property type="match status" value="1"/>
</dbReference>
<dbReference type="InterPro" id="IPR006439">
    <property type="entry name" value="HAD-SF_hydro_IA"/>
</dbReference>
<name>A0A2R6ARU3_9ARCH</name>
<dbReference type="NCBIfam" id="TIGR01509">
    <property type="entry name" value="HAD-SF-IA-v3"/>
    <property type="match status" value="1"/>
</dbReference>
<dbReference type="SFLD" id="SFLDG01129">
    <property type="entry name" value="C1.5:_HAD__Beta-PGM__Phosphata"/>
    <property type="match status" value="1"/>
</dbReference>
<dbReference type="CDD" id="cd02603">
    <property type="entry name" value="HAD_sEH-N_like"/>
    <property type="match status" value="1"/>
</dbReference>
<comment type="caution">
    <text evidence="2">The sequence shown here is derived from an EMBL/GenBank/DDBJ whole genome shotgun (WGS) entry which is preliminary data.</text>
</comment>
<dbReference type="EMBL" id="NEXE01000104">
    <property type="protein sequence ID" value="PSN89104.1"/>
    <property type="molecule type" value="Genomic_DNA"/>
</dbReference>
<dbReference type="InterPro" id="IPR036412">
    <property type="entry name" value="HAD-like_sf"/>
</dbReference>
<evidence type="ECO:0000313" key="3">
    <source>
        <dbReference type="Proteomes" id="UP000240322"/>
    </source>
</evidence>
<dbReference type="Proteomes" id="UP000240322">
    <property type="component" value="Unassembled WGS sequence"/>
</dbReference>